<evidence type="ECO:0000313" key="1">
    <source>
        <dbReference type="EMBL" id="PWK28343.1"/>
    </source>
</evidence>
<reference evidence="1 2" key="1">
    <citation type="submission" date="2018-05" db="EMBL/GenBank/DDBJ databases">
        <title>Genomic Encyclopedia of Archaeal and Bacterial Type Strains, Phase II (KMG-II): from individual species to whole genera.</title>
        <authorList>
            <person name="Goeker M."/>
        </authorList>
    </citation>
    <scope>NUCLEOTIDE SEQUENCE [LARGE SCALE GENOMIC DNA]</scope>
    <source>
        <strain evidence="1 2">DSM 22214</strain>
    </source>
</reference>
<dbReference type="Proteomes" id="UP000245489">
    <property type="component" value="Unassembled WGS sequence"/>
</dbReference>
<gene>
    <name evidence="1" type="ORF">LV89_01127</name>
</gene>
<organism evidence="1 2">
    <name type="scientific">Arcicella aurantiaca</name>
    <dbReference type="NCBI Taxonomy" id="591202"/>
    <lineage>
        <taxon>Bacteria</taxon>
        <taxon>Pseudomonadati</taxon>
        <taxon>Bacteroidota</taxon>
        <taxon>Cytophagia</taxon>
        <taxon>Cytophagales</taxon>
        <taxon>Flectobacillaceae</taxon>
        <taxon>Arcicella</taxon>
    </lineage>
</organism>
<comment type="caution">
    <text evidence="1">The sequence shown here is derived from an EMBL/GenBank/DDBJ whole genome shotgun (WGS) entry which is preliminary data.</text>
</comment>
<dbReference type="AlphaFoldDB" id="A0A316EHR6"/>
<evidence type="ECO:0000313" key="2">
    <source>
        <dbReference type="Proteomes" id="UP000245489"/>
    </source>
</evidence>
<protein>
    <submittedName>
        <fullName evidence="1">Uncharacterized protein</fullName>
    </submittedName>
</protein>
<accession>A0A316EHR6</accession>
<proteinExistence type="predicted"/>
<keyword evidence="2" id="KW-1185">Reference proteome</keyword>
<name>A0A316EHR6_9BACT</name>
<dbReference type="RefSeq" id="WP_109741894.1">
    <property type="nucleotide sequence ID" value="NZ_QGGO01000004.1"/>
</dbReference>
<dbReference type="EMBL" id="QGGO01000004">
    <property type="protein sequence ID" value="PWK28343.1"/>
    <property type="molecule type" value="Genomic_DNA"/>
</dbReference>
<sequence>MPNIENFYKKIKMFFKYLLLNHKSYECFVKYYLIKGQNQEIRESKIIKDKNHAKRRVKKKQIINE</sequence>